<dbReference type="EMBL" id="QBKI01000001">
    <property type="protein sequence ID" value="PTX22836.1"/>
    <property type="molecule type" value="Genomic_DNA"/>
</dbReference>
<feature type="transmembrane region" description="Helical" evidence="1">
    <location>
        <begin position="64"/>
        <end position="81"/>
    </location>
</feature>
<feature type="transmembrane region" description="Helical" evidence="1">
    <location>
        <begin position="138"/>
        <end position="158"/>
    </location>
</feature>
<sequence>MNPTKPNVQRAKMAIVLIWAVLVAEVLAFFSSYLQYDLLQAASSGFISEEAAAANDAREQAMGGIYFLLFVGSGFAFLLWFRRAYYNLQQRTGNASFTDGWAVGSWFVPILCLFRPYQIMRELYQDSRMLLTKTGHEFPLKTTYLGSWWALWIFSNFLGQILMRSYLNTESVDELTNATIASMLGNVVGIPLALITIKVIKDYARAERLLYESETGDNEIAESSEEDFTGFGLSPVS</sequence>
<keyword evidence="1" id="KW-0812">Transmembrane</keyword>
<feature type="transmembrane region" description="Helical" evidence="1">
    <location>
        <begin position="13"/>
        <end position="34"/>
    </location>
</feature>
<feature type="transmembrane region" description="Helical" evidence="1">
    <location>
        <begin position="178"/>
        <end position="200"/>
    </location>
</feature>
<gene>
    <name evidence="3" type="ORF">C8N40_101664</name>
</gene>
<dbReference type="OrthoDB" id="4174975at2"/>
<keyword evidence="1" id="KW-1133">Transmembrane helix</keyword>
<evidence type="ECO:0000259" key="2">
    <source>
        <dbReference type="Pfam" id="PF14219"/>
    </source>
</evidence>
<protein>
    <submittedName>
        <fullName evidence="3">Uncharacterized protein DUF4328</fullName>
    </submittedName>
</protein>
<dbReference type="InterPro" id="IPR025565">
    <property type="entry name" value="DUF4328"/>
</dbReference>
<evidence type="ECO:0000313" key="3">
    <source>
        <dbReference type="EMBL" id="PTX22836.1"/>
    </source>
</evidence>
<organism evidence="3 4">
    <name type="scientific">Pontibacter mucosus</name>
    <dbReference type="NCBI Taxonomy" id="1649266"/>
    <lineage>
        <taxon>Bacteria</taxon>
        <taxon>Pseudomonadati</taxon>
        <taxon>Bacteroidota</taxon>
        <taxon>Cytophagia</taxon>
        <taxon>Cytophagales</taxon>
        <taxon>Hymenobacteraceae</taxon>
        <taxon>Pontibacter</taxon>
    </lineage>
</organism>
<dbReference type="Proteomes" id="UP000244225">
    <property type="component" value="Unassembled WGS sequence"/>
</dbReference>
<dbReference type="Pfam" id="PF14219">
    <property type="entry name" value="DUF4328"/>
    <property type="match status" value="1"/>
</dbReference>
<evidence type="ECO:0000313" key="4">
    <source>
        <dbReference type="Proteomes" id="UP000244225"/>
    </source>
</evidence>
<keyword evidence="1" id="KW-0472">Membrane</keyword>
<accession>A0A2T5YU63</accession>
<reference evidence="3 4" key="1">
    <citation type="submission" date="2018-04" db="EMBL/GenBank/DDBJ databases">
        <title>Genomic Encyclopedia of Archaeal and Bacterial Type Strains, Phase II (KMG-II): from individual species to whole genera.</title>
        <authorList>
            <person name="Goeker M."/>
        </authorList>
    </citation>
    <scope>NUCLEOTIDE SEQUENCE [LARGE SCALE GENOMIC DNA]</scope>
    <source>
        <strain evidence="3 4">DSM 100162</strain>
    </source>
</reference>
<dbReference type="RefSeq" id="WP_108210344.1">
    <property type="nucleotide sequence ID" value="NZ_QBKI01000001.1"/>
</dbReference>
<proteinExistence type="predicted"/>
<comment type="caution">
    <text evidence="3">The sequence shown here is derived from an EMBL/GenBank/DDBJ whole genome shotgun (WGS) entry which is preliminary data.</text>
</comment>
<keyword evidence="4" id="KW-1185">Reference proteome</keyword>
<feature type="domain" description="DUF4328" evidence="2">
    <location>
        <begin position="47"/>
        <end position="204"/>
    </location>
</feature>
<evidence type="ECO:0000256" key="1">
    <source>
        <dbReference type="SAM" id="Phobius"/>
    </source>
</evidence>
<dbReference type="AlphaFoldDB" id="A0A2T5YU63"/>
<name>A0A2T5YU63_9BACT</name>